<dbReference type="InterPro" id="IPR000845">
    <property type="entry name" value="Nucleoside_phosphorylase_d"/>
</dbReference>
<dbReference type="EMBL" id="BARS01015357">
    <property type="protein sequence ID" value="GAF89550.1"/>
    <property type="molecule type" value="Genomic_DNA"/>
</dbReference>
<reference evidence="2" key="1">
    <citation type="journal article" date="2014" name="Front. Microbiol.">
        <title>High frequency of phylogenetically diverse reductive dehalogenase-homologous genes in deep subseafloor sedimentary metagenomes.</title>
        <authorList>
            <person name="Kawai M."/>
            <person name="Futagami T."/>
            <person name="Toyoda A."/>
            <person name="Takaki Y."/>
            <person name="Nishi S."/>
            <person name="Hori S."/>
            <person name="Arai W."/>
            <person name="Tsubouchi T."/>
            <person name="Morono Y."/>
            <person name="Uchiyama I."/>
            <person name="Ito T."/>
            <person name="Fujiyama A."/>
            <person name="Inagaki F."/>
            <person name="Takami H."/>
        </authorList>
    </citation>
    <scope>NUCLEOTIDE SEQUENCE</scope>
    <source>
        <strain evidence="2">Expedition CK06-06</strain>
    </source>
</reference>
<dbReference type="Gene3D" id="3.40.50.1580">
    <property type="entry name" value="Nucleoside phosphorylase domain"/>
    <property type="match status" value="1"/>
</dbReference>
<feature type="domain" description="Nucleoside phosphorylase" evidence="1">
    <location>
        <begin position="34"/>
        <end position="281"/>
    </location>
</feature>
<name>X0UM51_9ZZZZ</name>
<dbReference type="Pfam" id="PF01048">
    <property type="entry name" value="PNP_UDP_1"/>
    <property type="match status" value="1"/>
</dbReference>
<dbReference type="PANTHER" id="PTHR43691">
    <property type="entry name" value="URIDINE PHOSPHORYLASE"/>
    <property type="match status" value="1"/>
</dbReference>
<sequence length="284" mass="31424">MSTKRLKGSELIIADDGTLYHLGLKSDDNIPKNILLVGDPARVYQVAEYFDNGITFKQENREFITTCGTFRNTPMAVISIGIGTDNTEIAAVELYALHEYNYKTGKWKKRNQDYKPLNIIRIGTSGGPQKNIPIGSLAISEYAIGLDNTGIYYPYESKNAIVKKITSALNRTKISKIHPYVSRATSSVVKALSRSCREIGLKENQERGFYLGITSSASGFYAPQGRQIGKLGKILIPDLQEILAGININGKKVINNEMESSVMFRILGEKLKYQVGTICAMLAN</sequence>
<organism evidence="2">
    <name type="scientific">marine sediment metagenome</name>
    <dbReference type="NCBI Taxonomy" id="412755"/>
    <lineage>
        <taxon>unclassified sequences</taxon>
        <taxon>metagenomes</taxon>
        <taxon>ecological metagenomes</taxon>
    </lineage>
</organism>
<dbReference type="AlphaFoldDB" id="X0UM51"/>
<protein>
    <recommendedName>
        <fullName evidence="1">Nucleoside phosphorylase domain-containing protein</fullName>
    </recommendedName>
</protein>
<evidence type="ECO:0000259" key="1">
    <source>
        <dbReference type="Pfam" id="PF01048"/>
    </source>
</evidence>
<dbReference type="InterPro" id="IPR035994">
    <property type="entry name" value="Nucleoside_phosphorylase_sf"/>
</dbReference>
<dbReference type="SUPFAM" id="SSF53167">
    <property type="entry name" value="Purine and uridine phosphorylases"/>
    <property type="match status" value="1"/>
</dbReference>
<proteinExistence type="predicted"/>
<dbReference type="GO" id="GO:0006218">
    <property type="term" value="P:uridine catabolic process"/>
    <property type="evidence" value="ECO:0007669"/>
    <property type="project" value="TreeGrafter"/>
</dbReference>
<comment type="caution">
    <text evidence="2">The sequence shown here is derived from an EMBL/GenBank/DDBJ whole genome shotgun (WGS) entry which is preliminary data.</text>
</comment>
<dbReference type="GO" id="GO:0004850">
    <property type="term" value="F:uridine phosphorylase activity"/>
    <property type="evidence" value="ECO:0007669"/>
    <property type="project" value="TreeGrafter"/>
</dbReference>
<accession>X0UM51</accession>
<evidence type="ECO:0000313" key="2">
    <source>
        <dbReference type="EMBL" id="GAF89550.1"/>
    </source>
</evidence>
<dbReference type="PANTHER" id="PTHR43691:SF15">
    <property type="entry name" value="PHOSPHORYLASE, PUTATIVE-RELATED"/>
    <property type="match status" value="1"/>
</dbReference>
<feature type="non-terminal residue" evidence="2">
    <location>
        <position position="284"/>
    </location>
</feature>
<gene>
    <name evidence="2" type="ORF">S01H1_25423</name>
</gene>
<dbReference type="GO" id="GO:0005829">
    <property type="term" value="C:cytosol"/>
    <property type="evidence" value="ECO:0007669"/>
    <property type="project" value="TreeGrafter"/>
</dbReference>